<organism evidence="3 4">
    <name type="scientific">Luteolibacter flavescens</name>
    <dbReference type="NCBI Taxonomy" id="1859460"/>
    <lineage>
        <taxon>Bacteria</taxon>
        <taxon>Pseudomonadati</taxon>
        <taxon>Verrucomicrobiota</taxon>
        <taxon>Verrucomicrobiia</taxon>
        <taxon>Verrucomicrobiales</taxon>
        <taxon>Verrucomicrobiaceae</taxon>
        <taxon>Luteolibacter</taxon>
    </lineage>
</organism>
<name>A0ABT3FMP2_9BACT</name>
<dbReference type="RefSeq" id="WP_264500681.1">
    <property type="nucleotide sequence ID" value="NZ_JAPDDS010000004.1"/>
</dbReference>
<proteinExistence type="predicted"/>
<keyword evidence="4" id="KW-1185">Reference proteome</keyword>
<accession>A0ABT3FMP2</accession>
<feature type="region of interest" description="Disordered" evidence="1">
    <location>
        <begin position="99"/>
        <end position="146"/>
    </location>
</feature>
<reference evidence="3 4" key="1">
    <citation type="submission" date="2022-10" db="EMBL/GenBank/DDBJ databases">
        <title>Luteolibacter flavescens strain MCCC 1K03193, whole genome shotgun sequencing project.</title>
        <authorList>
            <person name="Zhao G."/>
            <person name="Shen L."/>
        </authorList>
    </citation>
    <scope>NUCLEOTIDE SEQUENCE [LARGE SCALE GENOMIC DNA]</scope>
    <source>
        <strain evidence="3 4">MCCC 1K03193</strain>
    </source>
</reference>
<evidence type="ECO:0000313" key="4">
    <source>
        <dbReference type="Proteomes" id="UP001207930"/>
    </source>
</evidence>
<sequence>MSSTPETPLQFDCPACGAVLTVPASIAGMQGPCPKCWQEIISPDPARGQVARLPALPVVETPVPATEELAPVAAPAPQAELPVAPVPVPVAAPDPLPAPAFPPLAADTRPSPWGEPAPAPATPPLPPAKEEAADSDDFESELPPLPPRRKSRAGLFAAIGLFALALAGVGFYFAKDLQPHLLQTPSPDAVNRPPNPAPKPEPTAEVAPAPVETDSGQLPPPAPEASEAHDAQEALIAFLGAPDWQARSAYVLYPEETRPEMEKHAKENGDGPIPASAVSLDQAASAPPTFFSFKVSTKAMPDGFPVLVVFTDEGPKVYWESFTGFNDDHFRKLLVGPPEKAAILNLLVKPEHGEEPSPHWVRYRLSVPMPGRQTTAWVRKDSVALAGLRAVFEGSNGFDKDTIGHQVAGDGVPLRLGLIKRRTNDGREFIEVTDLVAIGWAPPKQ</sequence>
<evidence type="ECO:0000256" key="2">
    <source>
        <dbReference type="SAM" id="Phobius"/>
    </source>
</evidence>
<dbReference type="EMBL" id="JAPDDS010000004">
    <property type="protein sequence ID" value="MCW1884722.1"/>
    <property type="molecule type" value="Genomic_DNA"/>
</dbReference>
<keyword evidence="2" id="KW-0812">Transmembrane</keyword>
<dbReference type="Proteomes" id="UP001207930">
    <property type="component" value="Unassembled WGS sequence"/>
</dbReference>
<evidence type="ECO:0000256" key="1">
    <source>
        <dbReference type="SAM" id="MobiDB-lite"/>
    </source>
</evidence>
<comment type="caution">
    <text evidence="3">The sequence shown here is derived from an EMBL/GenBank/DDBJ whole genome shotgun (WGS) entry which is preliminary data.</text>
</comment>
<feature type="compositionally biased region" description="Pro residues" evidence="1">
    <location>
        <begin position="113"/>
        <end position="127"/>
    </location>
</feature>
<gene>
    <name evidence="3" type="ORF">OKA04_08280</name>
</gene>
<keyword evidence="2" id="KW-0472">Membrane</keyword>
<protein>
    <submittedName>
        <fullName evidence="3">Uncharacterized protein</fullName>
    </submittedName>
</protein>
<feature type="region of interest" description="Disordered" evidence="1">
    <location>
        <begin position="184"/>
        <end position="229"/>
    </location>
</feature>
<feature type="compositionally biased region" description="Low complexity" evidence="1">
    <location>
        <begin position="203"/>
        <end position="213"/>
    </location>
</feature>
<keyword evidence="2" id="KW-1133">Transmembrane helix</keyword>
<feature type="transmembrane region" description="Helical" evidence="2">
    <location>
        <begin position="153"/>
        <end position="174"/>
    </location>
</feature>
<evidence type="ECO:0000313" key="3">
    <source>
        <dbReference type="EMBL" id="MCW1884722.1"/>
    </source>
</evidence>